<proteinExistence type="predicted"/>
<keyword evidence="4" id="KW-1185">Reference proteome</keyword>
<evidence type="ECO:0000256" key="2">
    <source>
        <dbReference type="SAM" id="MobiDB-lite"/>
    </source>
</evidence>
<evidence type="ECO:0000256" key="1">
    <source>
        <dbReference type="SAM" id="Coils"/>
    </source>
</evidence>
<evidence type="ECO:0000313" key="4">
    <source>
        <dbReference type="Proteomes" id="UP000594103"/>
    </source>
</evidence>
<feature type="compositionally biased region" description="Acidic residues" evidence="2">
    <location>
        <begin position="94"/>
        <end position="110"/>
    </location>
</feature>
<dbReference type="EMBL" id="MT774410">
    <property type="protein sequence ID" value="QOR57819.1"/>
    <property type="molecule type" value="Genomic_DNA"/>
</dbReference>
<evidence type="ECO:0000313" key="3">
    <source>
        <dbReference type="EMBL" id="QOR57819.1"/>
    </source>
</evidence>
<feature type="coiled-coil region" evidence="1">
    <location>
        <begin position="231"/>
        <end position="271"/>
    </location>
</feature>
<keyword evidence="1" id="KW-0175">Coiled coil</keyword>
<accession>A0A7M1RVU5</accession>
<dbReference type="KEGG" id="vg:65131984"/>
<feature type="region of interest" description="Disordered" evidence="2">
    <location>
        <begin position="1"/>
        <end position="111"/>
    </location>
</feature>
<dbReference type="RefSeq" id="YP_010113459.1">
    <property type="nucleotide sequence ID" value="NC_055903.1"/>
</dbReference>
<feature type="compositionally biased region" description="Acidic residues" evidence="2">
    <location>
        <begin position="23"/>
        <end position="35"/>
    </location>
</feature>
<dbReference type="GeneID" id="65131984"/>
<sequence length="388" mass="44634">MAKKKEQNPTGFDELYSVYGNPDETEEVTDIDEQLEQNMPTIEDKVNEEAPATNEGTEDSKKNDDDTTVGSTDDSDIPEDVLNRMNNTSTNTEDTTDTEEHEDVSEEEITEANQVSTLFDAIGESMGWNMAEIDDNEKPVTVDELTYYLQEVVKQNSIPDYGDDRVRQLDEYVKNGGKFEDFYQKLQQAISIDNLDMDDEANQKAVVRELLQRSGYTEDQINNKINRYLDADMLVEESEDALERLKHIRENEIEQQRLQQEQIAKQQEENSRKFFDDVTSTINQLTNIRGIPIPKEDRKSLLDYIFKVDQNGETQYQKDFNENLAKNLIESAYFTMKADQFVSNAKKTGETSAAEKLRKMLRHTTKNHSSYNVNEKQKSVIDLASGLF</sequence>
<dbReference type="Proteomes" id="UP000594103">
    <property type="component" value="Segment"/>
</dbReference>
<name>A0A7M1RVU5_9CAUD</name>
<organism evidence="3 4">
    <name type="scientific">uncultured phage cr272_1</name>
    <dbReference type="NCBI Taxonomy" id="2772094"/>
    <lineage>
        <taxon>Viruses</taxon>
        <taxon>Duplodnaviria</taxon>
        <taxon>Heunggongvirae</taxon>
        <taxon>Uroviricota</taxon>
        <taxon>Caudoviricetes</taxon>
        <taxon>Crassvirales</taxon>
        <taxon>Suoliviridae</taxon>
        <taxon>Oafivirinae</taxon>
        <taxon>Buhlduvirus</taxon>
        <taxon>Buhlduvirus porcinus</taxon>
    </lineage>
</organism>
<protein>
    <submittedName>
        <fullName evidence="3">Regulatory protein</fullName>
    </submittedName>
</protein>
<reference evidence="3 4" key="1">
    <citation type="submission" date="2020-07" db="EMBL/GenBank/DDBJ databases">
        <title>Taxonomic proposal: Crassvirales, a new order of highly abundant and diverse bacterial viruses.</title>
        <authorList>
            <person name="Shkoporov A.N."/>
            <person name="Stockdale S.R."/>
            <person name="Guerin E."/>
            <person name="Ross R.P."/>
            <person name="Hill C."/>
        </authorList>
    </citation>
    <scope>NUCLEOTIDE SEQUENCE [LARGE SCALE GENOMIC DNA]</scope>
</reference>